<proteinExistence type="inferred from homology"/>
<dbReference type="Gene3D" id="1.10.150.130">
    <property type="match status" value="1"/>
</dbReference>
<dbReference type="InterPro" id="IPR011010">
    <property type="entry name" value="DNA_brk_join_enz"/>
</dbReference>
<keyword evidence="9" id="KW-1185">Reference proteome</keyword>
<evidence type="ECO:0000256" key="2">
    <source>
        <dbReference type="ARBA" id="ARBA00022908"/>
    </source>
</evidence>
<feature type="domain" description="Tyr recombinase" evidence="6">
    <location>
        <begin position="183"/>
        <end position="381"/>
    </location>
</feature>
<dbReference type="PROSITE" id="PS51900">
    <property type="entry name" value="CB"/>
    <property type="match status" value="1"/>
</dbReference>
<accession>A0ABN3JZR0</accession>
<dbReference type="InterPro" id="IPR050090">
    <property type="entry name" value="Tyrosine_recombinase_XerCD"/>
</dbReference>
<keyword evidence="2" id="KW-0229">DNA integration</keyword>
<name>A0ABN3JZR0_9ACTN</name>
<evidence type="ECO:0000313" key="9">
    <source>
        <dbReference type="Proteomes" id="UP001501231"/>
    </source>
</evidence>
<comment type="caution">
    <text evidence="8">The sequence shown here is derived from an EMBL/GenBank/DDBJ whole genome shotgun (WGS) entry which is preliminary data.</text>
</comment>
<comment type="similarity">
    <text evidence="1">Belongs to the 'phage' integrase family.</text>
</comment>
<dbReference type="Pfam" id="PF00589">
    <property type="entry name" value="Phage_integrase"/>
    <property type="match status" value="1"/>
</dbReference>
<dbReference type="PANTHER" id="PTHR30349:SF41">
    <property type="entry name" value="INTEGRASE_RECOMBINASE PROTEIN MJ0367-RELATED"/>
    <property type="match status" value="1"/>
</dbReference>
<keyword evidence="4" id="KW-0233">DNA recombination</keyword>
<sequence length="404" mass="44760">MGKQDWRDGEMRDGIRKVRNARASKQAGKDVYSFKVPYRDANGKQTSETFATHTAAVRFRNKVRRQRDEGMVIDAKAGRISVKEYSETWLRAAQAKRPGTYAEYEKRVRLYIVPALGGRQVRAVTRGDIQRMINDLEGRGFAPTTIRSAYRTTVGLFRSAQVLDRIIHSTPCVGITLPELPNREVEVLTAAQVRAVAAKMPERWSAAVTLAAGTGLRISEVMGLTWDRIDLEARTVTVDRQMTQKRRLGPVKSKRSKRVVPMPDMVAEVLRAHREAFPPVVRDVPDADGKTVHRTALVFTRPDGTPAISGNVRRPFVRARAAVGLAASVTFHVLRHTYASLLIAGGTHLTVIRDRMGHSSIAITSDTYGHLYPQEDGRTRGVIDEAFATDDDPDDGAAGQPARA</sequence>
<dbReference type="SUPFAM" id="SSF56349">
    <property type="entry name" value="DNA breaking-rejoining enzymes"/>
    <property type="match status" value="1"/>
</dbReference>
<evidence type="ECO:0000259" key="7">
    <source>
        <dbReference type="PROSITE" id="PS51900"/>
    </source>
</evidence>
<evidence type="ECO:0000256" key="5">
    <source>
        <dbReference type="PROSITE-ProRule" id="PRU01248"/>
    </source>
</evidence>
<dbReference type="InterPro" id="IPR013762">
    <property type="entry name" value="Integrase-like_cat_sf"/>
</dbReference>
<evidence type="ECO:0000256" key="1">
    <source>
        <dbReference type="ARBA" id="ARBA00008857"/>
    </source>
</evidence>
<evidence type="ECO:0000256" key="3">
    <source>
        <dbReference type="ARBA" id="ARBA00023125"/>
    </source>
</evidence>
<dbReference type="InterPro" id="IPR004107">
    <property type="entry name" value="Integrase_SAM-like_N"/>
</dbReference>
<dbReference type="PANTHER" id="PTHR30349">
    <property type="entry name" value="PHAGE INTEGRASE-RELATED"/>
    <property type="match status" value="1"/>
</dbReference>
<dbReference type="EMBL" id="BAAARW010000026">
    <property type="protein sequence ID" value="GAA2442062.1"/>
    <property type="molecule type" value="Genomic_DNA"/>
</dbReference>
<feature type="domain" description="Core-binding (CB)" evidence="7">
    <location>
        <begin position="80"/>
        <end position="161"/>
    </location>
</feature>
<keyword evidence="3 5" id="KW-0238">DNA-binding</keyword>
<dbReference type="CDD" id="cd01189">
    <property type="entry name" value="INT_ICEBs1_C_like"/>
    <property type="match status" value="1"/>
</dbReference>
<protein>
    <submittedName>
        <fullName evidence="8">Site-specific integrase</fullName>
    </submittedName>
</protein>
<dbReference type="InterPro" id="IPR044068">
    <property type="entry name" value="CB"/>
</dbReference>
<dbReference type="Gene3D" id="1.10.443.10">
    <property type="entry name" value="Intergrase catalytic core"/>
    <property type="match status" value="1"/>
</dbReference>
<organism evidence="8 9">
    <name type="scientific">Actinomadura vinacea</name>
    <dbReference type="NCBI Taxonomy" id="115336"/>
    <lineage>
        <taxon>Bacteria</taxon>
        <taxon>Bacillati</taxon>
        <taxon>Actinomycetota</taxon>
        <taxon>Actinomycetes</taxon>
        <taxon>Streptosporangiales</taxon>
        <taxon>Thermomonosporaceae</taxon>
        <taxon>Actinomadura</taxon>
    </lineage>
</organism>
<reference evidence="8 9" key="1">
    <citation type="journal article" date="2019" name="Int. J. Syst. Evol. Microbiol.">
        <title>The Global Catalogue of Microorganisms (GCM) 10K type strain sequencing project: providing services to taxonomists for standard genome sequencing and annotation.</title>
        <authorList>
            <consortium name="The Broad Institute Genomics Platform"/>
            <consortium name="The Broad Institute Genome Sequencing Center for Infectious Disease"/>
            <person name="Wu L."/>
            <person name="Ma J."/>
        </authorList>
    </citation>
    <scope>NUCLEOTIDE SEQUENCE [LARGE SCALE GENOMIC DNA]</scope>
    <source>
        <strain evidence="8 9">JCM 3325</strain>
    </source>
</reference>
<evidence type="ECO:0000259" key="6">
    <source>
        <dbReference type="PROSITE" id="PS51898"/>
    </source>
</evidence>
<gene>
    <name evidence="8" type="ORF">GCM10010191_67940</name>
</gene>
<evidence type="ECO:0000313" key="8">
    <source>
        <dbReference type="EMBL" id="GAA2442062.1"/>
    </source>
</evidence>
<dbReference type="InterPro" id="IPR002104">
    <property type="entry name" value="Integrase_catalytic"/>
</dbReference>
<dbReference type="Pfam" id="PF14659">
    <property type="entry name" value="Phage_int_SAM_3"/>
    <property type="match status" value="1"/>
</dbReference>
<dbReference type="Proteomes" id="UP001501231">
    <property type="component" value="Unassembled WGS sequence"/>
</dbReference>
<evidence type="ECO:0000256" key="4">
    <source>
        <dbReference type="ARBA" id="ARBA00023172"/>
    </source>
</evidence>
<dbReference type="PROSITE" id="PS51898">
    <property type="entry name" value="TYR_RECOMBINASE"/>
    <property type="match status" value="1"/>
</dbReference>
<dbReference type="InterPro" id="IPR010998">
    <property type="entry name" value="Integrase_recombinase_N"/>
</dbReference>